<proteinExistence type="predicted"/>
<organism evidence="2">
    <name type="scientific">Salmonella enterica subsp. enterica serovar Mikawasima</name>
    <dbReference type="NCBI Taxonomy" id="149388"/>
    <lineage>
        <taxon>Bacteria</taxon>
        <taxon>Pseudomonadati</taxon>
        <taxon>Pseudomonadota</taxon>
        <taxon>Gammaproteobacteria</taxon>
        <taxon>Enterobacterales</taxon>
        <taxon>Enterobacteriaceae</taxon>
        <taxon>Salmonella</taxon>
    </lineage>
</organism>
<dbReference type="InterPro" id="IPR000415">
    <property type="entry name" value="Nitroreductase-like"/>
</dbReference>
<name>A0A5H6HSP9_SALET</name>
<evidence type="ECO:0000313" key="1">
    <source>
        <dbReference type="EMBL" id="EBZ5486480.1"/>
    </source>
</evidence>
<dbReference type="AlphaFoldDB" id="A0A5H6HSP9"/>
<comment type="caution">
    <text evidence="2">The sequence shown here is derived from an EMBL/GenBank/DDBJ whole genome shotgun (WGS) entry which is preliminary data.</text>
</comment>
<gene>
    <name evidence="1" type="ORF">ECD07_17520</name>
    <name evidence="2" type="ORF">EIW74_15530</name>
    <name evidence="3" type="ORF">GB147_21810</name>
</gene>
<dbReference type="Proteomes" id="UP000839927">
    <property type="component" value="Unassembled WGS sequence"/>
</dbReference>
<accession>A0A5H6HSP9</accession>
<reference evidence="3" key="1">
    <citation type="journal article" date="2018" name="Genome Biol.">
        <title>SKESA: strategic k-mer extension for scrupulous assemblies.</title>
        <authorList>
            <person name="Souvorov A."/>
            <person name="Agarwala R."/>
            <person name="Lipman D.J."/>
        </authorList>
    </citation>
    <scope>NUCLEOTIDE SEQUENCE</scope>
    <source>
        <strain evidence="3">Salmonella enterica</strain>
    </source>
</reference>
<dbReference type="EMBL" id="AAHRMF010000015">
    <property type="protein sequence ID" value="EBZ5486480.1"/>
    <property type="molecule type" value="Genomic_DNA"/>
</dbReference>
<dbReference type="Gene3D" id="3.40.109.10">
    <property type="entry name" value="NADH Oxidase"/>
    <property type="match status" value="1"/>
</dbReference>
<dbReference type="GO" id="GO:0016491">
    <property type="term" value="F:oxidoreductase activity"/>
    <property type="evidence" value="ECO:0007669"/>
    <property type="project" value="InterPro"/>
</dbReference>
<protein>
    <submittedName>
        <fullName evidence="2">Dehydrogenase</fullName>
    </submittedName>
</protein>
<sequence length="224" mass="25140">MIWTDLGSPLPRKQSQVYRPVEWPIEEVFFLPPPIEGRSLPPVNNVIESRRTRRSFGTVDQQTLSEWLWLVAREMVSGHSDFGFPLTQRPTSSAGAIHPIHIVLSLSDSDGWWLYLPDRHALASLNMEYQTRERIHHEILPVIDIQSGILIRFIAEPGKTAAKYECADSLVWRDAGVLIGQMAIVAEALNCNFCPLGITGHEWCTNLEQHERLAGVGLAVLGSP</sequence>
<dbReference type="EMBL" id="DAAHBQ010000139">
    <property type="protein sequence ID" value="HAB5517007.1"/>
    <property type="molecule type" value="Genomic_DNA"/>
</dbReference>
<evidence type="ECO:0000313" key="3">
    <source>
        <dbReference type="EMBL" id="HAB5517007.1"/>
    </source>
</evidence>
<evidence type="ECO:0000313" key="2">
    <source>
        <dbReference type="EMBL" id="ECA0917489.1"/>
    </source>
</evidence>
<reference evidence="2" key="2">
    <citation type="submission" date="2018-12" db="EMBL/GenBank/DDBJ databases">
        <authorList>
            <person name="Ashton P.M."/>
            <person name="Dallman T."/>
            <person name="Nair S."/>
            <person name="De Pinna E."/>
            <person name="Peters T."/>
            <person name="Grant K."/>
        </authorList>
    </citation>
    <scope>NUCLEOTIDE SEQUENCE</scope>
    <source>
        <strain evidence="1">627415</strain>
        <strain evidence="2">644161</strain>
    </source>
</reference>
<dbReference type="EMBL" id="AAHTGA010000012">
    <property type="protein sequence ID" value="ECA0917489.1"/>
    <property type="molecule type" value="Genomic_DNA"/>
</dbReference>
<reference evidence="3" key="3">
    <citation type="submission" date="2019-10" db="EMBL/GenBank/DDBJ databases">
        <authorList>
            <consortium name="NCBI Pathogen Detection Project"/>
        </authorList>
    </citation>
    <scope>NUCLEOTIDE SEQUENCE</scope>
    <source>
        <strain evidence="3">Salmonella enterica</strain>
    </source>
</reference>